<dbReference type="Pfam" id="PF05071">
    <property type="entry name" value="NDUFA12"/>
    <property type="match status" value="1"/>
</dbReference>
<proteinExistence type="predicted"/>
<keyword evidence="2" id="KW-0830">Ubiquinone</keyword>
<accession>A0A2N5XSK5</accession>
<name>A0A2N5XSK5_9HYPH</name>
<dbReference type="NCBIfam" id="NF006040">
    <property type="entry name" value="PRK08183.1"/>
    <property type="match status" value="1"/>
</dbReference>
<dbReference type="GO" id="GO:0016491">
    <property type="term" value="F:oxidoreductase activity"/>
    <property type="evidence" value="ECO:0007669"/>
    <property type="project" value="UniProtKB-KW"/>
</dbReference>
<evidence type="ECO:0000313" key="2">
    <source>
        <dbReference type="EMBL" id="PLW77427.1"/>
    </source>
</evidence>
<dbReference type="AlphaFoldDB" id="A0A2N5XSK5"/>
<dbReference type="EMBL" id="PKUQ01000016">
    <property type="protein sequence ID" value="PLW77427.1"/>
    <property type="molecule type" value="Genomic_DNA"/>
</dbReference>
<dbReference type="GO" id="GO:0006979">
    <property type="term" value="P:response to oxidative stress"/>
    <property type="evidence" value="ECO:0007669"/>
    <property type="project" value="TreeGrafter"/>
</dbReference>
<sequence length="137" mass="15950">MKKYLLMLFTWWGASTFGTWVHTMRHGVLVGRDEFGNKYYKQNVSKNKAYSGSRKGERRWVMYANDSEASAIPVGWHGWMHYRTDVPPSQDEHVPWPWERKHKPNMTGTPEAYRPAGSILSPQSRDDVSGDYEAWTP</sequence>
<dbReference type="PANTHER" id="PTHR12910">
    <property type="entry name" value="NADH-UBIQUINONE OXIDOREDUCTASE SUBUNIT B17.2"/>
    <property type="match status" value="1"/>
</dbReference>
<dbReference type="OrthoDB" id="9795340at2"/>
<keyword evidence="2" id="KW-0560">Oxidoreductase</keyword>
<dbReference type="GO" id="GO:0045271">
    <property type="term" value="C:respiratory chain complex I"/>
    <property type="evidence" value="ECO:0007669"/>
    <property type="project" value="InterPro"/>
</dbReference>
<feature type="region of interest" description="Disordered" evidence="1">
    <location>
        <begin position="89"/>
        <end position="137"/>
    </location>
</feature>
<comment type="caution">
    <text evidence="2">The sequence shown here is derived from an EMBL/GenBank/DDBJ whole genome shotgun (WGS) entry which is preliminary data.</text>
</comment>
<dbReference type="RefSeq" id="WP_101533445.1">
    <property type="nucleotide sequence ID" value="NZ_JBFHIU010000006.1"/>
</dbReference>
<evidence type="ECO:0000313" key="3">
    <source>
        <dbReference type="Proteomes" id="UP000234881"/>
    </source>
</evidence>
<gene>
    <name evidence="2" type="ORF">C0081_08810</name>
</gene>
<protein>
    <submittedName>
        <fullName evidence="2">NADH:ubiquinone oxidoreductase subunit NDUFA12</fullName>
        <ecNumber evidence="2">1.6.99.3</ecNumber>
    </submittedName>
</protein>
<organism evidence="2 3">
    <name type="scientific">Cohaesibacter celericrescens</name>
    <dbReference type="NCBI Taxonomy" id="2067669"/>
    <lineage>
        <taxon>Bacteria</taxon>
        <taxon>Pseudomonadati</taxon>
        <taxon>Pseudomonadota</taxon>
        <taxon>Alphaproteobacteria</taxon>
        <taxon>Hyphomicrobiales</taxon>
        <taxon>Cohaesibacteraceae</taxon>
    </lineage>
</organism>
<dbReference type="EC" id="1.6.99.3" evidence="2"/>
<dbReference type="InterPro" id="IPR007763">
    <property type="entry name" value="NDUFA12"/>
</dbReference>
<reference evidence="2 3" key="1">
    <citation type="submission" date="2018-01" db="EMBL/GenBank/DDBJ databases">
        <title>The draft genome sequence of Cohaesibacter sp. H1304.</title>
        <authorList>
            <person name="Wang N.-N."/>
            <person name="Du Z.-J."/>
        </authorList>
    </citation>
    <scope>NUCLEOTIDE SEQUENCE [LARGE SCALE GENOMIC DNA]</scope>
    <source>
        <strain evidence="2 3">H1304</strain>
    </source>
</reference>
<evidence type="ECO:0000256" key="1">
    <source>
        <dbReference type="SAM" id="MobiDB-lite"/>
    </source>
</evidence>
<dbReference type="Proteomes" id="UP000234881">
    <property type="component" value="Unassembled WGS sequence"/>
</dbReference>
<keyword evidence="3" id="KW-1185">Reference proteome</keyword>
<dbReference type="PANTHER" id="PTHR12910:SF2">
    <property type="entry name" value="NADH DEHYDROGENASE [UBIQUINONE] 1 ALPHA SUBCOMPLEX SUBUNIT 12"/>
    <property type="match status" value="1"/>
</dbReference>